<dbReference type="EMBL" id="MU006248">
    <property type="protein sequence ID" value="KAF2818847.1"/>
    <property type="molecule type" value="Genomic_DNA"/>
</dbReference>
<organism evidence="1 2">
    <name type="scientific">Ophiobolus disseminans</name>
    <dbReference type="NCBI Taxonomy" id="1469910"/>
    <lineage>
        <taxon>Eukaryota</taxon>
        <taxon>Fungi</taxon>
        <taxon>Dikarya</taxon>
        <taxon>Ascomycota</taxon>
        <taxon>Pezizomycotina</taxon>
        <taxon>Dothideomycetes</taxon>
        <taxon>Pleosporomycetidae</taxon>
        <taxon>Pleosporales</taxon>
        <taxon>Pleosporineae</taxon>
        <taxon>Phaeosphaeriaceae</taxon>
        <taxon>Ophiobolus</taxon>
    </lineage>
</organism>
<evidence type="ECO:0000313" key="1">
    <source>
        <dbReference type="EMBL" id="KAF2818847.1"/>
    </source>
</evidence>
<sequence>MPCRTEHHTLENHASPLRTQLQLFRICLQWRTIVLERRASKHRRRQKFKKAFNKWIIALITKKCELKLLAFKRAKDPPSVTQADWTALVNNSGNKLAALLRLPHTCGPGGANALTGEVLAAMMLRREMQRAQAWARAMLERDHSALNMLIARAHVNELDVSYEDWKEAVYCIFERSAELPPHLRIEMPREVLAFMKSACLRGGENGG</sequence>
<evidence type="ECO:0000313" key="2">
    <source>
        <dbReference type="Proteomes" id="UP000799424"/>
    </source>
</evidence>
<proteinExistence type="predicted"/>
<reference evidence="1" key="1">
    <citation type="journal article" date="2020" name="Stud. Mycol.">
        <title>101 Dothideomycetes genomes: a test case for predicting lifestyles and emergence of pathogens.</title>
        <authorList>
            <person name="Haridas S."/>
            <person name="Albert R."/>
            <person name="Binder M."/>
            <person name="Bloem J."/>
            <person name="Labutti K."/>
            <person name="Salamov A."/>
            <person name="Andreopoulos B."/>
            <person name="Baker S."/>
            <person name="Barry K."/>
            <person name="Bills G."/>
            <person name="Bluhm B."/>
            <person name="Cannon C."/>
            <person name="Castanera R."/>
            <person name="Culley D."/>
            <person name="Daum C."/>
            <person name="Ezra D."/>
            <person name="Gonzalez J."/>
            <person name="Henrissat B."/>
            <person name="Kuo A."/>
            <person name="Liang C."/>
            <person name="Lipzen A."/>
            <person name="Lutzoni F."/>
            <person name="Magnuson J."/>
            <person name="Mondo S."/>
            <person name="Nolan M."/>
            <person name="Ohm R."/>
            <person name="Pangilinan J."/>
            <person name="Park H.-J."/>
            <person name="Ramirez L."/>
            <person name="Alfaro M."/>
            <person name="Sun H."/>
            <person name="Tritt A."/>
            <person name="Yoshinaga Y."/>
            <person name="Zwiers L.-H."/>
            <person name="Turgeon B."/>
            <person name="Goodwin S."/>
            <person name="Spatafora J."/>
            <person name="Crous P."/>
            <person name="Grigoriev I."/>
        </authorList>
    </citation>
    <scope>NUCLEOTIDE SEQUENCE</scope>
    <source>
        <strain evidence="1">CBS 113818</strain>
    </source>
</reference>
<accession>A0A6A6ZF74</accession>
<dbReference type="AlphaFoldDB" id="A0A6A6ZF74"/>
<name>A0A6A6ZF74_9PLEO</name>
<keyword evidence="2" id="KW-1185">Reference proteome</keyword>
<protein>
    <submittedName>
        <fullName evidence="1">Uncharacterized protein</fullName>
    </submittedName>
</protein>
<gene>
    <name evidence="1" type="ORF">CC86DRAFT_413499</name>
</gene>
<dbReference type="Proteomes" id="UP000799424">
    <property type="component" value="Unassembled WGS sequence"/>
</dbReference>